<dbReference type="KEGG" id="bomb:GT348_06785"/>
<dbReference type="InterPro" id="IPR054309">
    <property type="entry name" value="NorB_cytochrome_c-like"/>
</dbReference>
<feature type="domain" description="Nitric oxide reductase subunit B cytochrome c-like" evidence="2">
    <location>
        <begin position="57"/>
        <end position="231"/>
    </location>
</feature>
<dbReference type="AlphaFoldDB" id="A0A6P1NEM7"/>
<dbReference type="GO" id="GO:0020037">
    <property type="term" value="F:heme binding"/>
    <property type="evidence" value="ECO:0007669"/>
    <property type="project" value="InterPro"/>
</dbReference>
<protein>
    <submittedName>
        <fullName evidence="3">Nitric-oxide reductase large subunit</fullName>
    </submittedName>
</protein>
<dbReference type="Proteomes" id="UP000463975">
    <property type="component" value="Chromosome"/>
</dbReference>
<accession>A0A6P1NEM7</accession>
<evidence type="ECO:0000259" key="2">
    <source>
        <dbReference type="Pfam" id="PF22085"/>
    </source>
</evidence>
<dbReference type="InterPro" id="IPR036927">
    <property type="entry name" value="Cyt_c_oxase-like_su1_sf"/>
</dbReference>
<sequence>MSGAPEGTAVYATAQDANDKDKLSPWWKRILISVIIIASIILTYITLHAYHVAPPIPGQVVDQQGQVVATKSSIEEGQQVFQRYGLMNNGSVWGHGAYIGPDFAAYSLHHTVERLHESVAFSEFGESYKTLPPIKQAAVNGEVALLLKKNNYSKSTDTLSLNKEQAEAWRDGPALWTKYFHDTVWNGGLEPGIVPTKEEMTHLADWFNWAAWASATARPGTENSYTNNFPYEPGAGNTPIRGALIWSMLSLLTLLGGIGAAVFIRDRYPSAAWVTQDYQRLNCRLWIGKVSEGQKALAKYMVIVAALFFVQTLLGGATAHYRADPASFYGLPLQKIFPSNLLRSWHLQLAVFWVATSYVSACLYIALGFRGPDDRLANSRGLKVAINLLFVAFVVVVVGSLLGIWAGYLQIFGRWWELLGATGWEFMEQGRLWHGLLLVGLFAWMALLWVICSPVWKRSQQDRPMITAFLLSALAIPVFYLPVLFIGDHTNYSVVEIWRFWIIHLWVEGYFEFFATALIATVFYLLGIVPRNVALRTIYFDGILFFLGGVLGTCHHWYFTGQGQMMMAFGALMSALEVVPLTLLCAEAWDFIKRTKLDRDDQNQVTHKWVYAFLLSAGFWNFVGAGMCGFFINLPIVSYYEVGTMLTPNHGHAAMMGVFGMMALAMLVLVLQQVSNAQQWKKVEKWLRIAFWGTNIGLAGMCLISLFPGGLFQLYDVMSNGYWHARSLAYSQSARAQFIEWIRMVPDVVFILFGSLPIVIFALRTYGLLITNRSNKV</sequence>
<dbReference type="GO" id="GO:0016020">
    <property type="term" value="C:membrane"/>
    <property type="evidence" value="ECO:0007669"/>
    <property type="project" value="InterPro"/>
</dbReference>
<keyword evidence="4" id="KW-1185">Reference proteome</keyword>
<gene>
    <name evidence="3" type="ORF">GT348_06785</name>
</gene>
<feature type="transmembrane region" description="Helical" evidence="1">
    <location>
        <begin position="432"/>
        <end position="456"/>
    </location>
</feature>
<feature type="transmembrane region" description="Helical" evidence="1">
    <location>
        <begin position="388"/>
        <end position="412"/>
    </location>
</feature>
<dbReference type="Gene3D" id="1.20.210.10">
    <property type="entry name" value="Cytochrome c oxidase-like, subunit I domain"/>
    <property type="match status" value="1"/>
</dbReference>
<evidence type="ECO:0000313" key="4">
    <source>
        <dbReference type="Proteomes" id="UP000463975"/>
    </source>
</evidence>
<dbReference type="Pfam" id="PF22085">
    <property type="entry name" value="NorB_cytochrome_c-like"/>
    <property type="match status" value="1"/>
</dbReference>
<proteinExistence type="predicted"/>
<evidence type="ECO:0000313" key="3">
    <source>
        <dbReference type="EMBL" id="QHI95979.1"/>
    </source>
</evidence>
<dbReference type="PANTHER" id="PTHR10422">
    <property type="entry name" value="CYTOCHROME C OXIDASE SUBUNIT 1"/>
    <property type="match status" value="1"/>
</dbReference>
<dbReference type="RefSeq" id="WP_160619052.1">
    <property type="nucleotide sequence ID" value="NZ_CP047652.1"/>
</dbReference>
<feature type="transmembrane region" description="Helical" evidence="1">
    <location>
        <begin position="609"/>
        <end position="632"/>
    </location>
</feature>
<feature type="transmembrane region" description="Helical" evidence="1">
    <location>
        <begin position="538"/>
        <end position="559"/>
    </location>
</feature>
<dbReference type="Pfam" id="PF00115">
    <property type="entry name" value="COX1"/>
    <property type="match status" value="1"/>
</dbReference>
<feature type="transmembrane region" description="Helical" evidence="1">
    <location>
        <begin position="565"/>
        <end position="589"/>
    </location>
</feature>
<keyword evidence="1" id="KW-0472">Membrane</keyword>
<dbReference type="EMBL" id="CP047652">
    <property type="protein sequence ID" value="QHI95979.1"/>
    <property type="molecule type" value="Genomic_DNA"/>
</dbReference>
<reference evidence="3 4" key="1">
    <citation type="submission" date="2020-01" db="EMBL/GenBank/DDBJ databases">
        <title>Genome sequencing of strain KACC 21507.</title>
        <authorList>
            <person name="Heo J."/>
            <person name="Kim S.-J."/>
            <person name="Kim J.-S."/>
            <person name="Hong S.-B."/>
            <person name="Kwon S.-W."/>
        </authorList>
    </citation>
    <scope>NUCLEOTIDE SEQUENCE [LARGE SCALE GENOMIC DNA]</scope>
    <source>
        <strain evidence="3 4">KACC 21507</strain>
    </source>
</reference>
<name>A0A6P1NEM7_9PROT</name>
<dbReference type="GO" id="GO:0004129">
    <property type="term" value="F:cytochrome-c oxidase activity"/>
    <property type="evidence" value="ECO:0007669"/>
    <property type="project" value="InterPro"/>
</dbReference>
<organism evidence="3 4">
    <name type="scientific">Aristophania vespae</name>
    <dbReference type="NCBI Taxonomy" id="2697033"/>
    <lineage>
        <taxon>Bacteria</taxon>
        <taxon>Pseudomonadati</taxon>
        <taxon>Pseudomonadota</taxon>
        <taxon>Alphaproteobacteria</taxon>
        <taxon>Acetobacterales</taxon>
        <taxon>Acetobacteraceae</taxon>
        <taxon>Aristophania</taxon>
    </lineage>
</organism>
<dbReference type="InterPro" id="IPR000883">
    <property type="entry name" value="Cyt_C_Oxase_1"/>
</dbReference>
<feature type="transmembrane region" description="Helical" evidence="1">
    <location>
        <begin position="243"/>
        <end position="264"/>
    </location>
</feature>
<feature type="transmembrane region" description="Helical" evidence="1">
    <location>
        <begin position="748"/>
        <end position="769"/>
    </location>
</feature>
<feature type="transmembrane region" description="Helical" evidence="1">
    <location>
        <begin position="652"/>
        <end position="671"/>
    </location>
</feature>
<dbReference type="GO" id="GO:0009060">
    <property type="term" value="P:aerobic respiration"/>
    <property type="evidence" value="ECO:0007669"/>
    <property type="project" value="InterPro"/>
</dbReference>
<feature type="transmembrane region" description="Helical" evidence="1">
    <location>
        <begin position="300"/>
        <end position="321"/>
    </location>
</feature>
<keyword evidence="1" id="KW-1133">Transmembrane helix</keyword>
<feature type="transmembrane region" description="Helical" evidence="1">
    <location>
        <begin position="692"/>
        <end position="715"/>
    </location>
</feature>
<dbReference type="PANTHER" id="PTHR10422:SF38">
    <property type="entry name" value="CYTOCHROME B SUBUNIT OF NITRIC OXIDE REDUCTASE"/>
    <property type="match status" value="1"/>
</dbReference>
<evidence type="ECO:0000256" key="1">
    <source>
        <dbReference type="SAM" id="Phobius"/>
    </source>
</evidence>
<dbReference type="SUPFAM" id="SSF81442">
    <property type="entry name" value="Cytochrome c oxidase subunit I-like"/>
    <property type="match status" value="1"/>
</dbReference>
<feature type="transmembrane region" description="Helical" evidence="1">
    <location>
        <begin position="30"/>
        <end position="50"/>
    </location>
</feature>
<feature type="transmembrane region" description="Helical" evidence="1">
    <location>
        <begin position="498"/>
        <end position="526"/>
    </location>
</feature>
<keyword evidence="1" id="KW-0812">Transmembrane</keyword>
<feature type="transmembrane region" description="Helical" evidence="1">
    <location>
        <begin position="468"/>
        <end position="486"/>
    </location>
</feature>
<feature type="transmembrane region" description="Helical" evidence="1">
    <location>
        <begin position="345"/>
        <end position="367"/>
    </location>
</feature>